<evidence type="ECO:0000313" key="3">
    <source>
        <dbReference type="Proteomes" id="UP000004473"/>
    </source>
</evidence>
<reference evidence="2 3" key="1">
    <citation type="submission" date="2012-04" db="EMBL/GenBank/DDBJ databases">
        <authorList>
            <person name="Harkins D.M."/>
            <person name="Madupu R."/>
            <person name="Durkin A.S."/>
            <person name="Torralba M."/>
            <person name="Methe B."/>
            <person name="Sutton G.G."/>
            <person name="Nelson K.E."/>
        </authorList>
    </citation>
    <scope>NUCLEOTIDE SEQUENCE [LARGE SCALE GENOMIC DNA]</scope>
    <source>
        <strain evidence="2 3">VK64</strain>
    </source>
</reference>
<name>I2NNV2_NEISI</name>
<dbReference type="PATRIC" id="fig|1095748.3.peg.1731"/>
<dbReference type="EMBL" id="AJMT01000134">
    <property type="protein sequence ID" value="EIG27513.1"/>
    <property type="molecule type" value="Genomic_DNA"/>
</dbReference>
<sequence length="39" mass="4427">MGKAHATNWRGLNKRSSENPNFKFSDDLLYPDKIVGLCC</sequence>
<proteinExistence type="predicted"/>
<protein>
    <submittedName>
        <fullName evidence="2">Uncharacterized protein</fullName>
    </submittedName>
</protein>
<dbReference type="AlphaFoldDB" id="I2NNV2"/>
<evidence type="ECO:0000313" key="2">
    <source>
        <dbReference type="EMBL" id="EIG27513.1"/>
    </source>
</evidence>
<accession>I2NNV2</accession>
<gene>
    <name evidence="2" type="ORF">HMPREF1051_2303</name>
</gene>
<evidence type="ECO:0000256" key="1">
    <source>
        <dbReference type="SAM" id="MobiDB-lite"/>
    </source>
</evidence>
<feature type="region of interest" description="Disordered" evidence="1">
    <location>
        <begin position="1"/>
        <end position="20"/>
    </location>
</feature>
<organism evidence="2 3">
    <name type="scientific">Neisseria sicca VK64</name>
    <dbReference type="NCBI Taxonomy" id="1095748"/>
    <lineage>
        <taxon>Bacteria</taxon>
        <taxon>Pseudomonadati</taxon>
        <taxon>Pseudomonadota</taxon>
        <taxon>Betaproteobacteria</taxon>
        <taxon>Neisseriales</taxon>
        <taxon>Neisseriaceae</taxon>
        <taxon>Neisseria</taxon>
    </lineage>
</organism>
<dbReference type="Proteomes" id="UP000004473">
    <property type="component" value="Unassembled WGS sequence"/>
</dbReference>
<comment type="caution">
    <text evidence="2">The sequence shown here is derived from an EMBL/GenBank/DDBJ whole genome shotgun (WGS) entry which is preliminary data.</text>
</comment>